<evidence type="ECO:0008006" key="4">
    <source>
        <dbReference type="Google" id="ProtNLM"/>
    </source>
</evidence>
<evidence type="ECO:0000313" key="2">
    <source>
        <dbReference type="EMBL" id="SMX79374.1"/>
    </source>
</evidence>
<dbReference type="EMBL" id="FXZC01000003">
    <property type="protein sequence ID" value="SMX79374.1"/>
    <property type="molecule type" value="Genomic_DNA"/>
</dbReference>
<keyword evidence="1" id="KW-0812">Transmembrane</keyword>
<protein>
    <recommendedName>
        <fullName evidence="4">DoxX-like family protein</fullName>
    </recommendedName>
</protein>
<organism evidence="2 3">
    <name type="scientific">Brevibacterium casei CIP 102111</name>
    <dbReference type="NCBI Taxonomy" id="1255625"/>
    <lineage>
        <taxon>Bacteria</taxon>
        <taxon>Bacillati</taxon>
        <taxon>Actinomycetota</taxon>
        <taxon>Actinomycetes</taxon>
        <taxon>Micrococcales</taxon>
        <taxon>Brevibacteriaceae</taxon>
        <taxon>Brevibacterium</taxon>
    </lineage>
</organism>
<feature type="transmembrane region" description="Helical" evidence="1">
    <location>
        <begin position="66"/>
        <end position="83"/>
    </location>
</feature>
<reference evidence="2 3" key="1">
    <citation type="submission" date="2017-03" db="EMBL/GenBank/DDBJ databases">
        <authorList>
            <person name="Afonso C.L."/>
            <person name="Miller P.J."/>
            <person name="Scott M.A."/>
            <person name="Spackman E."/>
            <person name="Goraichik I."/>
            <person name="Dimitrov K.M."/>
            <person name="Suarez D.L."/>
            <person name="Swayne D.E."/>
        </authorList>
    </citation>
    <scope>NUCLEOTIDE SEQUENCE [LARGE SCALE GENOMIC DNA]</scope>
    <source>
        <strain evidence="2 3">CIP 102111</strain>
    </source>
</reference>
<gene>
    <name evidence="2" type="ORF">BC102111_01647</name>
</gene>
<evidence type="ECO:0000313" key="3">
    <source>
        <dbReference type="Proteomes" id="UP000234333"/>
    </source>
</evidence>
<feature type="transmembrane region" description="Helical" evidence="1">
    <location>
        <begin position="125"/>
        <end position="143"/>
    </location>
</feature>
<feature type="transmembrane region" description="Helical" evidence="1">
    <location>
        <begin position="90"/>
        <end position="113"/>
    </location>
</feature>
<dbReference type="Proteomes" id="UP000234333">
    <property type="component" value="Unassembled WGS sequence"/>
</dbReference>
<accession>A0A2H1IW37</accession>
<proteinExistence type="predicted"/>
<keyword evidence="1" id="KW-0472">Membrane</keyword>
<evidence type="ECO:0000256" key="1">
    <source>
        <dbReference type="SAM" id="Phobius"/>
    </source>
</evidence>
<keyword evidence="1" id="KW-1133">Transmembrane helix</keyword>
<name>A0A2H1IW37_9MICO</name>
<dbReference type="AlphaFoldDB" id="A0A2H1IW37"/>
<sequence length="157" mass="17193">MRGRHSYMLLSILRVKFRLEPAPEWLLTALLIILAGRGLGSGLDLALDPETSSDIYAYADIIGANMWGWLQATASMLLIAALASRWISAILATQVVITTIWFVYGIAIFQGTLPIITEAGGLRNAFNPWATAGCLFVAFLATVDQMRRRIARDGRPA</sequence>